<evidence type="ECO:0000313" key="2">
    <source>
        <dbReference type="Proteomes" id="UP000094444"/>
    </source>
</evidence>
<sequence>MHACVPHPAVGLCLASGQEHLPRDLLEWAEKQLSGGLRDRKAPDFESAILSFLLVYRDSPPESQRSSPSLSSRKKKAPACVDPKNLVRRICEMRCWYLIWQTSKMYAHTHRGAPDPDGRNEELSRLPPTALWELRKITTEGLIACEKEILLGLDELSQDGARLIELPLWACMWQMILIYRRVVAACSNLARGQLLSSVDSGTAGPNETSVLPVVEHLYRLLILKYNAYFGSTSPTYPKKGQPPTTELLAGDEQLKRAWDNVSVCRKEFCEHLNKHLNTTVYMI</sequence>
<dbReference type="AlphaFoldDB" id="A0A2P5HTV4"/>
<dbReference type="OrthoDB" id="5426982at2759"/>
<name>A0A2P5HTV4_DIAHE</name>
<gene>
    <name evidence="1" type="ORF">DHEL01_v207924</name>
</gene>
<accession>A0A2P5HTV4</accession>
<comment type="caution">
    <text evidence="1">The sequence shown here is derived from an EMBL/GenBank/DDBJ whole genome shotgun (WGS) entry which is preliminary data.</text>
</comment>
<reference evidence="1" key="1">
    <citation type="submission" date="2017-09" db="EMBL/GenBank/DDBJ databases">
        <title>Polyketide synthases of a Diaporthe helianthi virulent isolate.</title>
        <authorList>
            <person name="Baroncelli R."/>
        </authorList>
    </citation>
    <scope>NUCLEOTIDE SEQUENCE [LARGE SCALE GENOMIC DNA]</scope>
    <source>
        <strain evidence="1">7/96</strain>
    </source>
</reference>
<keyword evidence="2" id="KW-1185">Reference proteome</keyword>
<protein>
    <submittedName>
        <fullName evidence="1">Uncharacterized protein</fullName>
    </submittedName>
</protein>
<dbReference type="InParanoid" id="A0A2P5HTV4"/>
<evidence type="ECO:0000313" key="1">
    <source>
        <dbReference type="EMBL" id="POS73681.1"/>
    </source>
</evidence>
<dbReference type="EMBL" id="MAVT02000753">
    <property type="protein sequence ID" value="POS73681.1"/>
    <property type="molecule type" value="Genomic_DNA"/>
</dbReference>
<organism evidence="1 2">
    <name type="scientific">Diaporthe helianthi</name>
    <dbReference type="NCBI Taxonomy" id="158607"/>
    <lineage>
        <taxon>Eukaryota</taxon>
        <taxon>Fungi</taxon>
        <taxon>Dikarya</taxon>
        <taxon>Ascomycota</taxon>
        <taxon>Pezizomycotina</taxon>
        <taxon>Sordariomycetes</taxon>
        <taxon>Sordariomycetidae</taxon>
        <taxon>Diaporthales</taxon>
        <taxon>Diaporthaceae</taxon>
        <taxon>Diaporthe</taxon>
    </lineage>
</organism>
<dbReference type="Proteomes" id="UP000094444">
    <property type="component" value="Unassembled WGS sequence"/>
</dbReference>
<proteinExistence type="predicted"/>